<protein>
    <submittedName>
        <fullName evidence="2">Uncharacterized protein</fullName>
    </submittedName>
</protein>
<keyword evidence="1" id="KW-0472">Membrane</keyword>
<evidence type="ECO:0000313" key="2">
    <source>
        <dbReference type="EMBL" id="EGG51897.1"/>
    </source>
</evidence>
<comment type="caution">
    <text evidence="2">The sequence shown here is derived from an EMBL/GenBank/DDBJ whole genome shotgun (WGS) entry which is preliminary data.</text>
</comment>
<gene>
    <name evidence="2" type="ORF">HMPREF9442_02574</name>
</gene>
<feature type="transmembrane region" description="Helical" evidence="1">
    <location>
        <begin position="27"/>
        <end position="49"/>
    </location>
</feature>
<keyword evidence="3" id="KW-1185">Reference proteome</keyword>
<accession>F3QWJ2</accession>
<evidence type="ECO:0000313" key="3">
    <source>
        <dbReference type="Proteomes" id="UP000005546"/>
    </source>
</evidence>
<dbReference type="RefSeq" id="WP_008628618.1">
    <property type="nucleotide sequence ID" value="NZ_GL883870.1"/>
</dbReference>
<name>F3QWJ2_9BACT</name>
<keyword evidence="1" id="KW-1133">Transmembrane helix</keyword>
<dbReference type="HOGENOM" id="CLU_1359308_0_0_10"/>
<proteinExistence type="predicted"/>
<sequence length="171" mass="19923">MEWETYCDDGTLPLLAIRHTQNMIFHAYYWMGIAFVCLCLMTAMMVWYFRQQQKRHPELVDLMADTSECELHKIQVNIYTNEIIIDGIAYPSRCQVVSLLDYLMKQPTHEISFTELNTVFNENFFDGSPASKRRISNLKYEVNDLLKSGGFEMTKVSADRFALTPINQRAS</sequence>
<reference evidence="2 3" key="1">
    <citation type="submission" date="2011-02" db="EMBL/GenBank/DDBJ databases">
        <authorList>
            <person name="Weinstock G."/>
            <person name="Sodergren E."/>
            <person name="Clifton S."/>
            <person name="Fulton L."/>
            <person name="Fulton B."/>
            <person name="Courtney L."/>
            <person name="Fronick C."/>
            <person name="Harrison M."/>
            <person name="Strong C."/>
            <person name="Farmer C."/>
            <person name="Delahaunty K."/>
            <person name="Markovic C."/>
            <person name="Hall O."/>
            <person name="Minx P."/>
            <person name="Tomlinson C."/>
            <person name="Mitreva M."/>
            <person name="Hou S."/>
            <person name="Chen J."/>
            <person name="Wollam A."/>
            <person name="Pepin K.H."/>
            <person name="Johnson M."/>
            <person name="Bhonagiri V."/>
            <person name="Zhang X."/>
            <person name="Suruliraj S."/>
            <person name="Warren W."/>
            <person name="Chinwalla A."/>
            <person name="Mardis E.R."/>
            <person name="Wilson R.K."/>
        </authorList>
    </citation>
    <scope>NUCLEOTIDE SEQUENCE [LARGE SCALE GENOMIC DNA]</scope>
    <source>
        <strain evidence="2 3">YIT 11841</strain>
    </source>
</reference>
<dbReference type="AlphaFoldDB" id="F3QWJ2"/>
<dbReference type="Proteomes" id="UP000005546">
    <property type="component" value="Unassembled WGS sequence"/>
</dbReference>
<keyword evidence="1" id="KW-0812">Transmembrane</keyword>
<organism evidence="2 3">
    <name type="scientific">Paraprevotella xylaniphila YIT 11841</name>
    <dbReference type="NCBI Taxonomy" id="762982"/>
    <lineage>
        <taxon>Bacteria</taxon>
        <taxon>Pseudomonadati</taxon>
        <taxon>Bacteroidota</taxon>
        <taxon>Bacteroidia</taxon>
        <taxon>Bacteroidales</taxon>
        <taxon>Prevotellaceae</taxon>
        <taxon>Paraprevotella</taxon>
    </lineage>
</organism>
<evidence type="ECO:0000256" key="1">
    <source>
        <dbReference type="SAM" id="Phobius"/>
    </source>
</evidence>
<dbReference type="EMBL" id="AFBR01000073">
    <property type="protein sequence ID" value="EGG51897.1"/>
    <property type="molecule type" value="Genomic_DNA"/>
</dbReference>